<accession>A0AC61PLG2</accession>
<gene>
    <name evidence="1" type="ORF">SAMN06297397_1571</name>
</gene>
<name>A0AC61PLG2_9FIRM</name>
<dbReference type="Proteomes" id="UP000192328">
    <property type="component" value="Unassembled WGS sequence"/>
</dbReference>
<comment type="caution">
    <text evidence="1">The sequence shown here is derived from an EMBL/GenBank/DDBJ whole genome shotgun (WGS) entry which is preliminary data.</text>
</comment>
<keyword evidence="2" id="KW-1185">Reference proteome</keyword>
<evidence type="ECO:0000313" key="1">
    <source>
        <dbReference type="EMBL" id="SMC58628.1"/>
    </source>
</evidence>
<evidence type="ECO:0000313" key="2">
    <source>
        <dbReference type="Proteomes" id="UP000192328"/>
    </source>
</evidence>
<organism evidence="1 2">
    <name type="scientific">Aristaeella lactis</name>
    <dbReference type="NCBI Taxonomy" id="3046383"/>
    <lineage>
        <taxon>Bacteria</taxon>
        <taxon>Bacillati</taxon>
        <taxon>Bacillota</taxon>
        <taxon>Clostridia</taxon>
        <taxon>Eubacteriales</taxon>
        <taxon>Aristaeellaceae</taxon>
        <taxon>Aristaeella</taxon>
    </lineage>
</organism>
<dbReference type="EMBL" id="FWXZ01000002">
    <property type="protein sequence ID" value="SMC58628.1"/>
    <property type="molecule type" value="Genomic_DNA"/>
</dbReference>
<reference evidence="1" key="1">
    <citation type="submission" date="2017-04" db="EMBL/GenBank/DDBJ databases">
        <authorList>
            <person name="Varghese N."/>
            <person name="Submissions S."/>
        </authorList>
    </citation>
    <scope>NUCLEOTIDE SEQUENCE</scope>
    <source>
        <strain evidence="1">WTE2008</strain>
    </source>
</reference>
<proteinExistence type="predicted"/>
<sequence>MYNPENQYRCTIIRGKSQKDIEDFLPAYAQIINEICPCEESIFENEFNKKLSGLIPPNSPQKTFNNHRTEIAGKLFGMYYKVHSDYNDDIYVYPGERTIKYLKDQDQPAFFKDICYKMQFPNGMTKFETVKERLGLGISIRPCCYIVEVLIEASRHDIVLTRNDIGYYVLNALDALKRIASPYEIVETIVKDRNKGITSHVIGNPEKASSYNVQHINEQLNYMELANLIVLHNDGTVRLNEREIVTINLFASHWDDDPAFNVAEYDLNSVQAREFFEFAWGQYYSALSADAASFETSLSALISDNDHSNDTQTEQEDDNTVELGDEGEKYVYEYEKKRVSEFSARLANKVLAMGKTRGLGYDIQTVMAIPGDKAEYVKYIEVKATKRITAPDINDSLWLDTINMTRNEWVAAQQHGDYYSIYRVYFVRGNVLMYIIENPYKLYEKGTLSITPTTYKMDFGNDAIDRVISKVDK</sequence>
<protein>
    <submittedName>
        <fullName evidence="1">Uncharacterized protein</fullName>
    </submittedName>
</protein>